<evidence type="ECO:0000313" key="4">
    <source>
        <dbReference type="EMBL" id="KAK9749221.1"/>
    </source>
</evidence>
<dbReference type="AlphaFoldDB" id="A0AAW1MPN8"/>
<accession>A0AAW1MPN8</accession>
<feature type="compositionally biased region" description="Polar residues" evidence="2">
    <location>
        <begin position="44"/>
        <end position="55"/>
    </location>
</feature>
<dbReference type="Proteomes" id="UP001443914">
    <property type="component" value="Unassembled WGS sequence"/>
</dbReference>
<feature type="region of interest" description="Disordered" evidence="2">
    <location>
        <begin position="44"/>
        <end position="66"/>
    </location>
</feature>
<feature type="compositionally biased region" description="Basic residues" evidence="2">
    <location>
        <begin position="246"/>
        <end position="258"/>
    </location>
</feature>
<feature type="domain" description="Remorin C-terminal" evidence="3">
    <location>
        <begin position="200"/>
        <end position="284"/>
    </location>
</feature>
<dbReference type="EMBL" id="JBDFQZ010000002">
    <property type="protein sequence ID" value="KAK9749221.1"/>
    <property type="molecule type" value="Genomic_DNA"/>
</dbReference>
<evidence type="ECO:0000256" key="2">
    <source>
        <dbReference type="SAM" id="MobiDB-lite"/>
    </source>
</evidence>
<proteinExistence type="inferred from homology"/>
<gene>
    <name evidence="4" type="ORF">RND81_02G110900</name>
</gene>
<organism evidence="4 5">
    <name type="scientific">Saponaria officinalis</name>
    <name type="common">Common soapwort</name>
    <name type="synonym">Lychnis saponaria</name>
    <dbReference type="NCBI Taxonomy" id="3572"/>
    <lineage>
        <taxon>Eukaryota</taxon>
        <taxon>Viridiplantae</taxon>
        <taxon>Streptophyta</taxon>
        <taxon>Embryophyta</taxon>
        <taxon>Tracheophyta</taxon>
        <taxon>Spermatophyta</taxon>
        <taxon>Magnoliopsida</taxon>
        <taxon>eudicotyledons</taxon>
        <taxon>Gunneridae</taxon>
        <taxon>Pentapetalae</taxon>
        <taxon>Caryophyllales</taxon>
        <taxon>Caryophyllaceae</taxon>
        <taxon>Caryophylleae</taxon>
        <taxon>Saponaria</taxon>
    </lineage>
</organism>
<dbReference type="Pfam" id="PF03763">
    <property type="entry name" value="Remorin_C"/>
    <property type="match status" value="1"/>
</dbReference>
<comment type="similarity">
    <text evidence="1">Belongs to the remorin family.</text>
</comment>
<protein>
    <recommendedName>
        <fullName evidence="3">Remorin C-terminal domain-containing protein</fullName>
    </recommendedName>
</protein>
<dbReference type="InterPro" id="IPR005516">
    <property type="entry name" value="Remorin_C"/>
</dbReference>
<feature type="compositionally biased region" description="Basic and acidic residues" evidence="2">
    <location>
        <begin position="56"/>
        <end position="66"/>
    </location>
</feature>
<name>A0AAW1MPN8_SAPOF</name>
<evidence type="ECO:0000256" key="1">
    <source>
        <dbReference type="ARBA" id="ARBA00005711"/>
    </source>
</evidence>
<evidence type="ECO:0000313" key="5">
    <source>
        <dbReference type="Proteomes" id="UP001443914"/>
    </source>
</evidence>
<sequence>MTNDNRHRLSLPNYTTKSSLSSVCKFDSSPKSLNMDTLMGSLPFTSSSRLGNVSPTDDRDRDHDLPPDFARASAEFYTPTYQAMKNSTFFSNKQREKSRRLSNASTVYESIVGNELGHQSGIHRSSATVLDGFDPEILGLMPAVPEEMSLLSRKGGNATPSSANCEDFSKATPVSCQLNYRSKPFQEFMDEVQSQKQRAEVDASRKTNYTDLLRKLRIKEDAIDAWESKQKSKAEDQLDKLERRLEKKRSKAVQRTHKKLVETEQEAEKRRGIARRVVLKEMSKLHINS</sequence>
<keyword evidence="5" id="KW-1185">Reference proteome</keyword>
<comment type="caution">
    <text evidence="4">The sequence shown here is derived from an EMBL/GenBank/DDBJ whole genome shotgun (WGS) entry which is preliminary data.</text>
</comment>
<evidence type="ECO:0000259" key="3">
    <source>
        <dbReference type="Pfam" id="PF03763"/>
    </source>
</evidence>
<feature type="region of interest" description="Disordered" evidence="2">
    <location>
        <begin position="246"/>
        <end position="273"/>
    </location>
</feature>
<feature type="compositionally biased region" description="Basic and acidic residues" evidence="2">
    <location>
        <begin position="259"/>
        <end position="271"/>
    </location>
</feature>
<reference evidence="4" key="1">
    <citation type="submission" date="2024-03" db="EMBL/GenBank/DDBJ databases">
        <title>WGS assembly of Saponaria officinalis var. Norfolk2.</title>
        <authorList>
            <person name="Jenkins J."/>
            <person name="Shu S."/>
            <person name="Grimwood J."/>
            <person name="Barry K."/>
            <person name="Goodstein D."/>
            <person name="Schmutz J."/>
            <person name="Leebens-Mack J."/>
            <person name="Osbourn A."/>
        </authorList>
    </citation>
    <scope>NUCLEOTIDE SEQUENCE [LARGE SCALE GENOMIC DNA]</scope>
    <source>
        <strain evidence="4">JIC</strain>
    </source>
</reference>